<dbReference type="InterPro" id="IPR009057">
    <property type="entry name" value="Homeodomain-like_sf"/>
</dbReference>
<keyword evidence="7" id="KW-1185">Reference proteome</keyword>
<accession>A0A367F368</accession>
<dbReference type="Gene3D" id="1.10.357.10">
    <property type="entry name" value="Tetracycline Repressor, domain 2"/>
    <property type="match status" value="1"/>
</dbReference>
<dbReference type="SUPFAM" id="SSF46689">
    <property type="entry name" value="Homeodomain-like"/>
    <property type="match status" value="1"/>
</dbReference>
<evidence type="ECO:0000313" key="7">
    <source>
        <dbReference type="Proteomes" id="UP000252914"/>
    </source>
</evidence>
<keyword evidence="1" id="KW-0805">Transcription regulation</keyword>
<gene>
    <name evidence="6" type="ORF">DTL70_10595</name>
</gene>
<comment type="caution">
    <text evidence="6">The sequence shown here is derived from an EMBL/GenBank/DDBJ whole genome shotgun (WGS) entry which is preliminary data.</text>
</comment>
<dbReference type="InterPro" id="IPR050109">
    <property type="entry name" value="HTH-type_TetR-like_transc_reg"/>
</dbReference>
<dbReference type="EMBL" id="QOIN01000039">
    <property type="protein sequence ID" value="RCG24773.1"/>
    <property type="molecule type" value="Genomic_DNA"/>
</dbReference>
<dbReference type="InterPro" id="IPR001647">
    <property type="entry name" value="HTH_TetR"/>
</dbReference>
<dbReference type="GO" id="GO:0003700">
    <property type="term" value="F:DNA-binding transcription factor activity"/>
    <property type="evidence" value="ECO:0007669"/>
    <property type="project" value="TreeGrafter"/>
</dbReference>
<dbReference type="Pfam" id="PF00440">
    <property type="entry name" value="TetR_N"/>
    <property type="match status" value="1"/>
</dbReference>
<dbReference type="PRINTS" id="PR00455">
    <property type="entry name" value="HTHTETR"/>
</dbReference>
<evidence type="ECO:0000256" key="3">
    <source>
        <dbReference type="ARBA" id="ARBA00023163"/>
    </source>
</evidence>
<dbReference type="GO" id="GO:0000976">
    <property type="term" value="F:transcription cis-regulatory region binding"/>
    <property type="evidence" value="ECO:0007669"/>
    <property type="project" value="TreeGrafter"/>
</dbReference>
<reference evidence="6 7" key="1">
    <citation type="submission" date="2018-06" db="EMBL/GenBank/DDBJ databases">
        <title>Streptomyces reniochalinae sp. nov. and Streptomyces diacarnus sp. nov. from marine sponges.</title>
        <authorList>
            <person name="Li L."/>
        </authorList>
    </citation>
    <scope>NUCLEOTIDE SEQUENCE [LARGE SCALE GENOMIC DNA]</scope>
    <source>
        <strain evidence="6 7">LHW51701</strain>
    </source>
</reference>
<dbReference type="PANTHER" id="PTHR30055:SF238">
    <property type="entry name" value="MYCOFACTOCIN BIOSYNTHESIS TRANSCRIPTIONAL REGULATOR MFTR-RELATED"/>
    <property type="match status" value="1"/>
</dbReference>
<dbReference type="AlphaFoldDB" id="A0A367F368"/>
<protein>
    <submittedName>
        <fullName evidence="6">TetR/AcrR family transcriptional regulator</fullName>
    </submittedName>
</protein>
<keyword evidence="3" id="KW-0804">Transcription</keyword>
<name>A0A367F368_9ACTN</name>
<sequence>MARWQPHAPERLLVAALELFEERGYENTTVVEITERAGLTKSTFFRHFPDKREVLFGGGAMTGLLREGIEAAPAGAGPLETVAHALDAIGRQAFTSERREFSARRSAVIATNPELREREALKELGLIAAMTDALKHRGVPDLTARVTAELGALAWKIAYERWRDTSGRADFAELARRALAEVRAASASC</sequence>
<evidence type="ECO:0000259" key="5">
    <source>
        <dbReference type="PROSITE" id="PS50977"/>
    </source>
</evidence>
<evidence type="ECO:0000256" key="2">
    <source>
        <dbReference type="ARBA" id="ARBA00023125"/>
    </source>
</evidence>
<proteinExistence type="predicted"/>
<keyword evidence="2 4" id="KW-0238">DNA-binding</keyword>
<evidence type="ECO:0000256" key="1">
    <source>
        <dbReference type="ARBA" id="ARBA00023015"/>
    </source>
</evidence>
<evidence type="ECO:0000256" key="4">
    <source>
        <dbReference type="PROSITE-ProRule" id="PRU00335"/>
    </source>
</evidence>
<dbReference type="Proteomes" id="UP000252914">
    <property type="component" value="Unassembled WGS sequence"/>
</dbReference>
<dbReference type="PANTHER" id="PTHR30055">
    <property type="entry name" value="HTH-TYPE TRANSCRIPTIONAL REGULATOR RUTR"/>
    <property type="match status" value="1"/>
</dbReference>
<feature type="domain" description="HTH tetR-type" evidence="5">
    <location>
        <begin position="6"/>
        <end position="66"/>
    </location>
</feature>
<feature type="DNA-binding region" description="H-T-H motif" evidence="4">
    <location>
        <begin position="29"/>
        <end position="48"/>
    </location>
</feature>
<evidence type="ECO:0000313" key="6">
    <source>
        <dbReference type="EMBL" id="RCG24773.1"/>
    </source>
</evidence>
<organism evidence="6 7">
    <name type="scientific">Streptomyces diacarni</name>
    <dbReference type="NCBI Taxonomy" id="2800381"/>
    <lineage>
        <taxon>Bacteria</taxon>
        <taxon>Bacillati</taxon>
        <taxon>Actinomycetota</taxon>
        <taxon>Actinomycetes</taxon>
        <taxon>Kitasatosporales</taxon>
        <taxon>Streptomycetaceae</taxon>
        <taxon>Streptomyces</taxon>
    </lineage>
</organism>
<dbReference type="RefSeq" id="WP_114021623.1">
    <property type="nucleotide sequence ID" value="NZ_QOIN01000039.1"/>
</dbReference>
<dbReference type="PROSITE" id="PS50977">
    <property type="entry name" value="HTH_TETR_2"/>
    <property type="match status" value="1"/>
</dbReference>